<reference evidence="2 3" key="1">
    <citation type="submission" date="2016-11" db="EMBL/GenBank/DDBJ databases">
        <authorList>
            <person name="Jaros S."/>
            <person name="Januszkiewicz K."/>
            <person name="Wedrychowicz H."/>
        </authorList>
    </citation>
    <scope>NUCLEOTIDE SEQUENCE [LARGE SCALE GENOMIC DNA]</scope>
    <source>
        <strain evidence="2 3">CECT 7868</strain>
    </source>
</reference>
<keyword evidence="1" id="KW-0812">Transmembrane</keyword>
<keyword evidence="1" id="KW-1133">Transmembrane helix</keyword>
<dbReference type="AlphaFoldDB" id="A0A1M5WXH0"/>
<accession>A0A1M5WXH0</accession>
<keyword evidence="1" id="KW-0472">Membrane</keyword>
<dbReference type="Proteomes" id="UP000184608">
    <property type="component" value="Unassembled WGS sequence"/>
</dbReference>
<evidence type="ECO:0000256" key="1">
    <source>
        <dbReference type="SAM" id="Phobius"/>
    </source>
</evidence>
<dbReference type="STRING" id="1216006.VA7868_00915"/>
<keyword evidence="3" id="KW-1185">Reference proteome</keyword>
<evidence type="ECO:0000313" key="3">
    <source>
        <dbReference type="Proteomes" id="UP000184608"/>
    </source>
</evidence>
<name>A0A1M5WXH0_9VIBR</name>
<gene>
    <name evidence="2" type="ORF">VA7868_00915</name>
</gene>
<feature type="transmembrane region" description="Helical" evidence="1">
    <location>
        <begin position="92"/>
        <end position="113"/>
    </location>
</feature>
<proteinExistence type="predicted"/>
<sequence>MNSNKLIRVKSEVSLTKRVLGSLFFLSLAMISLIIFCYTLYHLIESMINHQPVIVFSQSPMYFLGCIPVMFIGFFVVLFSNKINFSSKVFSIKIAGFFLVISFIFPQIMDYIVSSYIKDNHYLYCKKASEHRARYSKKIYTIDKQVCESEIEKRIKRIEG</sequence>
<organism evidence="2 3">
    <name type="scientific">Vibrio aerogenes CECT 7868</name>
    <dbReference type="NCBI Taxonomy" id="1216006"/>
    <lineage>
        <taxon>Bacteria</taxon>
        <taxon>Pseudomonadati</taxon>
        <taxon>Pseudomonadota</taxon>
        <taxon>Gammaproteobacteria</taxon>
        <taxon>Vibrionales</taxon>
        <taxon>Vibrionaceae</taxon>
        <taxon>Vibrio</taxon>
    </lineage>
</organism>
<feature type="transmembrane region" description="Helical" evidence="1">
    <location>
        <begin position="61"/>
        <end position="80"/>
    </location>
</feature>
<protein>
    <recommendedName>
        <fullName evidence="4">DUF1240 domain-containing protein</fullName>
    </recommendedName>
</protein>
<evidence type="ECO:0000313" key="2">
    <source>
        <dbReference type="EMBL" id="SHH92299.1"/>
    </source>
</evidence>
<feature type="transmembrane region" description="Helical" evidence="1">
    <location>
        <begin position="20"/>
        <end position="41"/>
    </location>
</feature>
<evidence type="ECO:0008006" key="4">
    <source>
        <dbReference type="Google" id="ProtNLM"/>
    </source>
</evidence>
<dbReference type="EMBL" id="FQXZ01000007">
    <property type="protein sequence ID" value="SHH92299.1"/>
    <property type="molecule type" value="Genomic_DNA"/>
</dbReference>